<sequence>MHNRSFGSLANLLDSFIPASEPVTRDPVDSKPRTPPPDDLIEKPLPLAPELSIGGSTLVDEPRLSAAPPAAKPISKRTHALLELLSSERAYASDLALIRDIHIPLALGEQTPFPITPPQSSSSSERTLSTASSSSSGSALGPPMTRADTRIIFSNVAELAVFSDGFTERLEAALGCVLEGGSGEDYVGEVFIDMIPRMEPIYKAYITRT</sequence>
<proteinExistence type="predicted"/>
<dbReference type="EMBL" id="SFCI01000443">
    <property type="protein sequence ID" value="TFY79776.1"/>
    <property type="molecule type" value="Genomic_DNA"/>
</dbReference>
<feature type="compositionally biased region" description="Basic and acidic residues" evidence="1">
    <location>
        <begin position="23"/>
        <end position="32"/>
    </location>
</feature>
<feature type="region of interest" description="Disordered" evidence="1">
    <location>
        <begin position="109"/>
        <end position="143"/>
    </location>
</feature>
<dbReference type="InterPro" id="IPR035899">
    <property type="entry name" value="DBL_dom_sf"/>
</dbReference>
<dbReference type="Proteomes" id="UP000298061">
    <property type="component" value="Unassembled WGS sequence"/>
</dbReference>
<dbReference type="AlphaFoldDB" id="A0A4Y9ZY09"/>
<organism evidence="3 4">
    <name type="scientific">Hericium alpestre</name>
    <dbReference type="NCBI Taxonomy" id="135208"/>
    <lineage>
        <taxon>Eukaryota</taxon>
        <taxon>Fungi</taxon>
        <taxon>Dikarya</taxon>
        <taxon>Basidiomycota</taxon>
        <taxon>Agaricomycotina</taxon>
        <taxon>Agaricomycetes</taxon>
        <taxon>Russulales</taxon>
        <taxon>Hericiaceae</taxon>
        <taxon>Hericium</taxon>
    </lineage>
</organism>
<comment type="caution">
    <text evidence="3">The sequence shown here is derived from an EMBL/GenBank/DDBJ whole genome shotgun (WGS) entry which is preliminary data.</text>
</comment>
<dbReference type="STRING" id="135208.A0A4Y9ZY09"/>
<dbReference type="OrthoDB" id="10256089at2759"/>
<dbReference type="InterPro" id="IPR051492">
    <property type="entry name" value="Dynamin-Rho_GEF"/>
</dbReference>
<dbReference type="SUPFAM" id="SSF48065">
    <property type="entry name" value="DBL homology domain (DH-domain)"/>
    <property type="match status" value="1"/>
</dbReference>
<gene>
    <name evidence="3" type="ORF">EWM64_g4239</name>
</gene>
<evidence type="ECO:0000256" key="1">
    <source>
        <dbReference type="SAM" id="MobiDB-lite"/>
    </source>
</evidence>
<reference evidence="3 4" key="1">
    <citation type="submission" date="2019-02" db="EMBL/GenBank/DDBJ databases">
        <title>Genome sequencing of the rare red list fungi Hericium alpestre (H. flagellum).</title>
        <authorList>
            <person name="Buettner E."/>
            <person name="Kellner H."/>
        </authorList>
    </citation>
    <scope>NUCLEOTIDE SEQUENCE [LARGE SCALE GENOMIC DNA]</scope>
    <source>
        <strain evidence="3 4">DSM 108284</strain>
    </source>
</reference>
<feature type="compositionally biased region" description="Low complexity" evidence="1">
    <location>
        <begin position="120"/>
        <end position="141"/>
    </location>
</feature>
<dbReference type="Pfam" id="PF00621">
    <property type="entry name" value="RhoGEF"/>
    <property type="match status" value="1"/>
</dbReference>
<feature type="region of interest" description="Disordered" evidence="1">
    <location>
        <begin position="20"/>
        <end position="43"/>
    </location>
</feature>
<feature type="domain" description="DH" evidence="2">
    <location>
        <begin position="76"/>
        <end position="209"/>
    </location>
</feature>
<dbReference type="PROSITE" id="PS50010">
    <property type="entry name" value="DH_2"/>
    <property type="match status" value="1"/>
</dbReference>
<evidence type="ECO:0000313" key="3">
    <source>
        <dbReference type="EMBL" id="TFY79776.1"/>
    </source>
</evidence>
<name>A0A4Y9ZY09_9AGAM</name>
<dbReference type="PANTHER" id="PTHR22834">
    <property type="entry name" value="NUCLEAR FUSION PROTEIN FUS2"/>
    <property type="match status" value="1"/>
</dbReference>
<protein>
    <recommendedName>
        <fullName evidence="2">DH domain-containing protein</fullName>
    </recommendedName>
</protein>
<dbReference type="GO" id="GO:0031991">
    <property type="term" value="P:regulation of actomyosin contractile ring contraction"/>
    <property type="evidence" value="ECO:0007669"/>
    <property type="project" value="TreeGrafter"/>
</dbReference>
<dbReference type="GO" id="GO:0005085">
    <property type="term" value="F:guanyl-nucleotide exchange factor activity"/>
    <property type="evidence" value="ECO:0007669"/>
    <property type="project" value="InterPro"/>
</dbReference>
<accession>A0A4Y9ZY09</accession>
<dbReference type="Gene3D" id="1.20.900.10">
    <property type="entry name" value="Dbl homology (DH) domain"/>
    <property type="match status" value="1"/>
</dbReference>
<evidence type="ECO:0000259" key="2">
    <source>
        <dbReference type="PROSITE" id="PS50010"/>
    </source>
</evidence>
<dbReference type="InterPro" id="IPR000219">
    <property type="entry name" value="DH_dom"/>
</dbReference>
<dbReference type="PANTHER" id="PTHR22834:SF20">
    <property type="entry name" value="SH3 DOMAIN-CONTAINING PROTEIN"/>
    <property type="match status" value="1"/>
</dbReference>
<evidence type="ECO:0000313" key="4">
    <source>
        <dbReference type="Proteomes" id="UP000298061"/>
    </source>
</evidence>
<feature type="non-terminal residue" evidence="3">
    <location>
        <position position="209"/>
    </location>
</feature>
<dbReference type="GO" id="GO:0005737">
    <property type="term" value="C:cytoplasm"/>
    <property type="evidence" value="ECO:0007669"/>
    <property type="project" value="TreeGrafter"/>
</dbReference>
<dbReference type="GO" id="GO:0032955">
    <property type="term" value="P:regulation of division septum assembly"/>
    <property type="evidence" value="ECO:0007669"/>
    <property type="project" value="TreeGrafter"/>
</dbReference>
<keyword evidence="4" id="KW-1185">Reference proteome</keyword>